<evidence type="ECO:0000256" key="2">
    <source>
        <dbReference type="ARBA" id="ARBA00022525"/>
    </source>
</evidence>
<dbReference type="SUPFAM" id="SSF50370">
    <property type="entry name" value="Ricin B-like lectins"/>
    <property type="match status" value="1"/>
</dbReference>
<reference evidence="9" key="2">
    <citation type="submission" date="2025-08" db="UniProtKB">
        <authorList>
            <consortium name="RefSeq"/>
        </authorList>
    </citation>
    <scope>IDENTIFICATION</scope>
</reference>
<evidence type="ECO:0000256" key="6">
    <source>
        <dbReference type="SAM" id="Phobius"/>
    </source>
</evidence>
<organism evidence="8 9">
    <name type="scientific">Pogona vitticeps</name>
    <name type="common">central bearded dragon</name>
    <dbReference type="NCBI Taxonomy" id="103695"/>
    <lineage>
        <taxon>Eukaryota</taxon>
        <taxon>Metazoa</taxon>
        <taxon>Chordata</taxon>
        <taxon>Craniata</taxon>
        <taxon>Vertebrata</taxon>
        <taxon>Euteleostomi</taxon>
        <taxon>Lepidosauria</taxon>
        <taxon>Squamata</taxon>
        <taxon>Bifurcata</taxon>
        <taxon>Unidentata</taxon>
        <taxon>Episquamata</taxon>
        <taxon>Toxicofera</taxon>
        <taxon>Iguania</taxon>
        <taxon>Acrodonta</taxon>
        <taxon>Agamidae</taxon>
        <taxon>Amphibolurinae</taxon>
        <taxon>Pogona</taxon>
    </lineage>
</organism>
<dbReference type="GeneID" id="110077954"/>
<dbReference type="PROSITE" id="PS50041">
    <property type="entry name" value="C_TYPE_LECTIN_2"/>
    <property type="match status" value="1"/>
</dbReference>
<keyword evidence="6" id="KW-0812">Transmembrane</keyword>
<keyword evidence="6" id="KW-1133">Transmembrane helix</keyword>
<evidence type="ECO:0000313" key="8">
    <source>
        <dbReference type="Proteomes" id="UP001652642"/>
    </source>
</evidence>
<dbReference type="Pfam" id="PF00059">
    <property type="entry name" value="Lectin_C"/>
    <property type="match status" value="1"/>
</dbReference>
<dbReference type="InterPro" id="IPR018378">
    <property type="entry name" value="C-type_lectin_CS"/>
</dbReference>
<dbReference type="Pfam" id="PF00652">
    <property type="entry name" value="Ricin_B_lectin"/>
    <property type="match status" value="1"/>
</dbReference>
<evidence type="ECO:0000313" key="9">
    <source>
        <dbReference type="RefSeq" id="XP_072847735.1"/>
    </source>
</evidence>
<dbReference type="Proteomes" id="UP001652642">
    <property type="component" value="Chromosome 2"/>
</dbReference>
<dbReference type="SMART" id="SM00034">
    <property type="entry name" value="CLECT"/>
    <property type="match status" value="1"/>
</dbReference>
<keyword evidence="4" id="KW-1015">Disulfide bond</keyword>
<proteinExistence type="predicted"/>
<dbReference type="Gene3D" id="3.10.100.10">
    <property type="entry name" value="Mannose-Binding Protein A, subunit A"/>
    <property type="match status" value="1"/>
</dbReference>
<keyword evidence="8" id="KW-1185">Reference proteome</keyword>
<accession>A0ABM5FQS2</accession>
<dbReference type="InterPro" id="IPR000772">
    <property type="entry name" value="Ricin_B_lectin"/>
</dbReference>
<dbReference type="PROSITE" id="PS00615">
    <property type="entry name" value="C_TYPE_LECTIN_1"/>
    <property type="match status" value="1"/>
</dbReference>
<evidence type="ECO:0000256" key="5">
    <source>
        <dbReference type="SAM" id="MobiDB-lite"/>
    </source>
</evidence>
<sequence length="380" mass="42437">MASCKDLYINVDVPDRGLEEPRSHEQRSQSGSKGNSEEDGLYEAVDPLTKLERKPTELVPTLQPSAWRSTCSHRVVIGTCVALLTLSVSLNVLLLAVGTVHYSKMTTTLEQVEKENRQLQDAGPVSFLLYNAQHKLCVARQETHHLTGASCHPDDRAQHFQLLSGGLLRHVASQLCVAAPGVKNKQALLLKRCNAGSPLQRWECRDHDLLALEGEALYFNYGNSVKQLVILYSGSGPWSRWLVYGSHNNVCNPVCTSLGRDWTFFQGKHYFFSYAPGSWELANQSCAAMDSHLVMINSAEEEGHVTRIVKSSTSWIGLTDQVHEGNWKWVDGTGVDSKTSYWQTSEPNGGKSENCALMKNSLWQDSSCKESHRWICERML</sequence>
<keyword evidence="6" id="KW-0472">Membrane</keyword>
<feature type="transmembrane region" description="Helical" evidence="6">
    <location>
        <begin position="75"/>
        <end position="97"/>
    </location>
</feature>
<comment type="subcellular location">
    <subcellularLocation>
        <location evidence="1">Secreted</location>
    </subcellularLocation>
</comment>
<name>A0ABM5FQS2_9SAUR</name>
<dbReference type="InterPro" id="IPR035992">
    <property type="entry name" value="Ricin_B-like_lectins"/>
</dbReference>
<feature type="domain" description="C-type lectin" evidence="7">
    <location>
        <begin position="265"/>
        <end position="377"/>
    </location>
</feature>
<dbReference type="Gene3D" id="2.80.10.50">
    <property type="match status" value="1"/>
</dbReference>
<evidence type="ECO:0000256" key="3">
    <source>
        <dbReference type="ARBA" id="ARBA00022734"/>
    </source>
</evidence>
<protein>
    <submittedName>
        <fullName evidence="9">Macrophage mannose receptor 1-like</fullName>
    </submittedName>
</protein>
<dbReference type="InterPro" id="IPR033989">
    <property type="entry name" value="CD209-like_CTLD"/>
</dbReference>
<dbReference type="RefSeq" id="XP_072847735.1">
    <property type="nucleotide sequence ID" value="XM_072991634.1"/>
</dbReference>
<gene>
    <name evidence="9" type="primary">LOC110077954</name>
</gene>
<dbReference type="CDD" id="cd23407">
    <property type="entry name" value="beta-trefoil_Ricin_MRC1"/>
    <property type="match status" value="1"/>
</dbReference>
<dbReference type="InterPro" id="IPR016187">
    <property type="entry name" value="CTDL_fold"/>
</dbReference>
<dbReference type="InterPro" id="IPR016186">
    <property type="entry name" value="C-type_lectin-like/link_sf"/>
</dbReference>
<dbReference type="CDD" id="cd03590">
    <property type="entry name" value="CLECT_DC-SIGN_like"/>
    <property type="match status" value="1"/>
</dbReference>
<reference evidence="8" key="1">
    <citation type="submission" date="2025-05" db="UniProtKB">
        <authorList>
            <consortium name="RefSeq"/>
        </authorList>
    </citation>
    <scope>NUCLEOTIDE SEQUENCE [LARGE SCALE GENOMIC DNA]</scope>
</reference>
<evidence type="ECO:0000259" key="7">
    <source>
        <dbReference type="PROSITE" id="PS50041"/>
    </source>
</evidence>
<keyword evidence="3" id="KW-0430">Lectin</keyword>
<keyword evidence="2" id="KW-0964">Secreted</keyword>
<dbReference type="SUPFAM" id="SSF56436">
    <property type="entry name" value="C-type lectin-like"/>
    <property type="match status" value="1"/>
</dbReference>
<feature type="compositionally biased region" description="Basic and acidic residues" evidence="5">
    <location>
        <begin position="13"/>
        <end position="27"/>
    </location>
</feature>
<dbReference type="PANTHER" id="PTHR22803">
    <property type="entry name" value="MANNOSE, PHOSPHOLIPASE, LECTIN RECEPTOR RELATED"/>
    <property type="match status" value="1"/>
</dbReference>
<feature type="region of interest" description="Disordered" evidence="5">
    <location>
        <begin position="1"/>
        <end position="40"/>
    </location>
</feature>
<evidence type="ECO:0000256" key="1">
    <source>
        <dbReference type="ARBA" id="ARBA00004613"/>
    </source>
</evidence>
<dbReference type="InterPro" id="IPR001304">
    <property type="entry name" value="C-type_lectin-like"/>
</dbReference>
<dbReference type="PROSITE" id="PS50231">
    <property type="entry name" value="RICIN_B_LECTIN"/>
    <property type="match status" value="1"/>
</dbReference>
<evidence type="ECO:0000256" key="4">
    <source>
        <dbReference type="ARBA" id="ARBA00023157"/>
    </source>
</evidence>
<dbReference type="InterPro" id="IPR050111">
    <property type="entry name" value="C-type_lectin/snaclec_domain"/>
</dbReference>